<dbReference type="RefSeq" id="WP_112113589.1">
    <property type="nucleotide sequence ID" value="NZ_QLSZ01000008.1"/>
</dbReference>
<evidence type="ECO:0008006" key="3">
    <source>
        <dbReference type="Google" id="ProtNLM"/>
    </source>
</evidence>
<organism evidence="1 2">
    <name type="scientific">Flavobacterium aciduliphilum</name>
    <dbReference type="NCBI Taxonomy" id="1101402"/>
    <lineage>
        <taxon>Bacteria</taxon>
        <taxon>Pseudomonadati</taxon>
        <taxon>Bacteroidota</taxon>
        <taxon>Flavobacteriia</taxon>
        <taxon>Flavobacteriales</taxon>
        <taxon>Flavobacteriaceae</taxon>
        <taxon>Flavobacterium</taxon>
    </lineage>
</organism>
<dbReference type="EMBL" id="QLSZ01000008">
    <property type="protein sequence ID" value="RAR71389.1"/>
    <property type="molecule type" value="Genomic_DNA"/>
</dbReference>
<dbReference type="OrthoDB" id="1443728at2"/>
<evidence type="ECO:0000313" key="1">
    <source>
        <dbReference type="EMBL" id="RAR71389.1"/>
    </source>
</evidence>
<dbReference type="PROSITE" id="PS51257">
    <property type="entry name" value="PROKAR_LIPOPROTEIN"/>
    <property type="match status" value="1"/>
</dbReference>
<sequence length="192" mass="21983">MKVKLTSLVLFCVILVACQNDNKQFLLEQQKEAQKRETIFSNINRGWNFSITPLEPSTQQVVNHWMEWRAFLTEIEQKPKSSIGAFQKKAAALSLKATELNNNIPAEFNKPSIKARIAVLITKIKTLDLYIHINQIPDAKVVKLVGEINTEIDFFQLQMEEIITRGKIPMEEGESDIIKMKDSTRAIPDELQ</sequence>
<evidence type="ECO:0000313" key="2">
    <source>
        <dbReference type="Proteomes" id="UP000248840"/>
    </source>
</evidence>
<proteinExistence type="predicted"/>
<keyword evidence="2" id="KW-1185">Reference proteome</keyword>
<dbReference type="Proteomes" id="UP000248840">
    <property type="component" value="Unassembled WGS sequence"/>
</dbReference>
<protein>
    <recommendedName>
        <fullName evidence="3">Lipoprotein</fullName>
    </recommendedName>
</protein>
<reference evidence="1 2" key="1">
    <citation type="submission" date="2018-06" db="EMBL/GenBank/DDBJ databases">
        <title>Genomic Encyclopedia of Archaeal and Bacterial Type Strains, Phase II (KMG-II): from individual species to whole genera.</title>
        <authorList>
            <person name="Goeker M."/>
        </authorList>
    </citation>
    <scope>NUCLEOTIDE SEQUENCE [LARGE SCALE GENOMIC DNA]</scope>
    <source>
        <strain evidence="1 2">DSM 25663</strain>
    </source>
</reference>
<dbReference type="AlphaFoldDB" id="A0A328YBS3"/>
<comment type="caution">
    <text evidence="1">The sequence shown here is derived from an EMBL/GenBank/DDBJ whole genome shotgun (WGS) entry which is preliminary data.</text>
</comment>
<name>A0A328YBS3_9FLAO</name>
<accession>A0A328YBS3</accession>
<gene>
    <name evidence="1" type="ORF">CLV55_108126</name>
</gene>